<dbReference type="SUPFAM" id="SSF52980">
    <property type="entry name" value="Restriction endonuclease-like"/>
    <property type="match status" value="1"/>
</dbReference>
<evidence type="ECO:0008006" key="3">
    <source>
        <dbReference type="Google" id="ProtNLM"/>
    </source>
</evidence>
<dbReference type="InterPro" id="IPR011335">
    <property type="entry name" value="Restrct_endonuc-II-like"/>
</dbReference>
<gene>
    <name evidence="1" type="ORF">MCHLDSM_04193</name>
</gene>
<protein>
    <recommendedName>
        <fullName evidence="3">DUF559 domain-containing protein</fullName>
    </recommendedName>
</protein>
<dbReference type="PATRIC" id="fig|37916.4.peg.4161"/>
<sequence length="307" mass="34468">MNTILIGTEAVAKGVVTSHELRSRYRPIFPNVHGPADVQLTLRDRTEGAWLWARRSGIITGLAASALHGARWVDADADIEMIYCCTRPPRGIIARNERIAGDEWQWLGGLAVTTPARTAFDLGRFRRYDALARLDALMRARPHSADDVMALAERYRGARGVALLKAVLPYVDGGAESPRESWWRKLVIDAGFPKPATQIRVVDVDGRHVRLLDFGWRDYGVAVEYDGEQHQSDRAQYLKDRMVMPVLRRLGWHVLGVVREDNPVHVIGELHEAMAARGWRGTVQIPRYAYAYAQRNAETAFHAAKSA</sequence>
<evidence type="ECO:0000313" key="1">
    <source>
        <dbReference type="EMBL" id="KMO72044.1"/>
    </source>
</evidence>
<reference evidence="1 2" key="1">
    <citation type="journal article" date="2015" name="Genome Biol. Evol.">
        <title>Characterization of Three Mycobacterium spp. with Potential Use in Bioremediation by Genome Sequencing and Comparative Genomics.</title>
        <authorList>
            <person name="Das S."/>
            <person name="Pettersson B.M."/>
            <person name="Behra P.R."/>
            <person name="Ramesh M."/>
            <person name="Dasgupta S."/>
            <person name="Bhattacharya A."/>
            <person name="Kirsebom L.A."/>
        </authorList>
    </citation>
    <scope>NUCLEOTIDE SEQUENCE [LARGE SCALE GENOMIC DNA]</scope>
    <source>
        <strain evidence="1 2">DSM 43826</strain>
    </source>
</reference>
<proteinExistence type="predicted"/>
<evidence type="ECO:0000313" key="2">
    <source>
        <dbReference type="Proteomes" id="UP000036513"/>
    </source>
</evidence>
<keyword evidence="2" id="KW-1185">Reference proteome</keyword>
<dbReference type="RefSeq" id="WP_048471584.1">
    <property type="nucleotide sequence ID" value="NZ_JYNL01000048.1"/>
</dbReference>
<accession>A0A0J6VPG6</accession>
<dbReference type="AlphaFoldDB" id="A0A0J6VPG6"/>
<organism evidence="1 2">
    <name type="scientific">Mycolicibacterium chlorophenolicum</name>
    <dbReference type="NCBI Taxonomy" id="37916"/>
    <lineage>
        <taxon>Bacteria</taxon>
        <taxon>Bacillati</taxon>
        <taxon>Actinomycetota</taxon>
        <taxon>Actinomycetes</taxon>
        <taxon>Mycobacteriales</taxon>
        <taxon>Mycobacteriaceae</taxon>
        <taxon>Mycolicibacterium</taxon>
    </lineage>
</organism>
<dbReference type="STRING" id="37916.MCHLDSM_04193"/>
<dbReference type="Proteomes" id="UP000036513">
    <property type="component" value="Unassembled WGS sequence"/>
</dbReference>
<comment type="caution">
    <text evidence="1">The sequence shown here is derived from an EMBL/GenBank/DDBJ whole genome shotgun (WGS) entry which is preliminary data.</text>
</comment>
<name>A0A0J6VPG6_9MYCO</name>
<dbReference type="EMBL" id="JYNL01000048">
    <property type="protein sequence ID" value="KMO72044.1"/>
    <property type="molecule type" value="Genomic_DNA"/>
</dbReference>